<evidence type="ECO:0000256" key="8">
    <source>
        <dbReference type="SAM" id="Phobius"/>
    </source>
</evidence>
<keyword evidence="6 8" id="KW-1133">Transmembrane helix</keyword>
<dbReference type="InterPro" id="IPR050297">
    <property type="entry name" value="LipidA_mod_glycosyltrf_83"/>
</dbReference>
<dbReference type="EMBL" id="JBHSWI010000001">
    <property type="protein sequence ID" value="MFC6644022.1"/>
    <property type="molecule type" value="Genomic_DNA"/>
</dbReference>
<accession>A0ABW1Z3P2</accession>
<feature type="transmembrane region" description="Helical" evidence="8">
    <location>
        <begin position="303"/>
        <end position="324"/>
    </location>
</feature>
<reference evidence="9" key="1">
    <citation type="journal article" date="2014" name="Int. J. Syst. Evol. Microbiol.">
        <title>Complete genome of a new Firmicutes species belonging to the dominant human colonic microbiota ('Ruminococcus bicirculans') reveals two chromosomes and a selective capacity to utilize plant glucans.</title>
        <authorList>
            <consortium name="NISC Comparative Sequencing Program"/>
            <person name="Wegmann U."/>
            <person name="Louis P."/>
            <person name="Goesmann A."/>
            <person name="Henrissat B."/>
            <person name="Duncan S.H."/>
            <person name="Flint H.J."/>
        </authorList>
    </citation>
    <scope>NUCLEOTIDE SEQUENCE</scope>
    <source>
        <strain evidence="9">NBRC 107139</strain>
    </source>
</reference>
<feature type="transmembrane region" description="Helical" evidence="8">
    <location>
        <begin position="171"/>
        <end position="188"/>
    </location>
</feature>
<sequence length="472" mass="51267">MVGFGVVLALSLLTKGLIGIVFPVGFALLYLVFTRELRLLARLKLLPSLLAFIVVALPWHVLAALRNPAIAMPAGTGLPPRAGWAWFYLYNEHIARFLSKRIPHDYGNVPVPLFWLLLFIWLVPWAAFLPSAIIDAVRTLRRDDAANLRLDSDPHLNPLAINAAPDRTREAMLALLLWAGIVLGFFSISARQEYYHLPALPALAILVGGLLAVADRRVTSHEEAPLLGFDNPARARLQALRGARWFLLPLGTLIAVLCGYFAITAPTPRPGVTLSDALSQNPDMYTLSLGHIFDLTGTAMGFFRGPLVLVVLGMLVLGPVAYFVRKRGATFAANLTVAGGMTLVLLAAHGGLVRFNPILGSKGLADAINTAKQPGDQIVLDGELTSGSTLLFYCDQPVLLVNGHVNGPWFGSFWPDAPHVFLDDDALRAHWASSGRLFLMTYHPKERIADLSHFGPVKVIAEAGGKTVLSNR</sequence>
<keyword evidence="4" id="KW-0808">Transferase</keyword>
<gene>
    <name evidence="9" type="ORF">ACFQBQ_00095</name>
    <name evidence="10" type="ORF">ACFQBQ_18455</name>
</gene>
<proteinExistence type="predicted"/>
<feature type="transmembrane region" description="Helical" evidence="8">
    <location>
        <begin position="6"/>
        <end position="33"/>
    </location>
</feature>
<dbReference type="Proteomes" id="UP001596391">
    <property type="component" value="Unassembled WGS sequence"/>
</dbReference>
<feature type="transmembrane region" description="Helical" evidence="8">
    <location>
        <begin position="331"/>
        <end position="352"/>
    </location>
</feature>
<dbReference type="PANTHER" id="PTHR33908:SF3">
    <property type="entry name" value="UNDECAPRENYL PHOSPHATE-ALPHA-4-AMINO-4-DEOXY-L-ARABINOSE ARABINOSYL TRANSFERASE"/>
    <property type="match status" value="1"/>
</dbReference>
<keyword evidence="2" id="KW-1003">Cell membrane</keyword>
<evidence type="ECO:0000256" key="3">
    <source>
        <dbReference type="ARBA" id="ARBA00022676"/>
    </source>
</evidence>
<evidence type="ECO:0000256" key="1">
    <source>
        <dbReference type="ARBA" id="ARBA00004651"/>
    </source>
</evidence>
<evidence type="ECO:0000313" key="11">
    <source>
        <dbReference type="Proteomes" id="UP001596391"/>
    </source>
</evidence>
<feature type="transmembrane region" description="Helical" evidence="8">
    <location>
        <begin position="245"/>
        <end position="263"/>
    </location>
</feature>
<organism evidence="9 11">
    <name type="scientific">Granulicella cerasi</name>
    <dbReference type="NCBI Taxonomy" id="741063"/>
    <lineage>
        <taxon>Bacteria</taxon>
        <taxon>Pseudomonadati</taxon>
        <taxon>Acidobacteriota</taxon>
        <taxon>Terriglobia</taxon>
        <taxon>Terriglobales</taxon>
        <taxon>Acidobacteriaceae</taxon>
        <taxon>Granulicella</taxon>
    </lineage>
</organism>
<keyword evidence="11" id="KW-1185">Reference proteome</keyword>
<protein>
    <submittedName>
        <fullName evidence="9">Glycosyltransferase family 39 protein</fullName>
    </submittedName>
</protein>
<feature type="transmembrane region" description="Helical" evidence="8">
    <location>
        <begin position="45"/>
        <end position="65"/>
    </location>
</feature>
<reference evidence="11" key="2">
    <citation type="journal article" date="2019" name="Int. J. Syst. Evol. Microbiol.">
        <title>The Global Catalogue of Microorganisms (GCM) 10K type strain sequencing project: providing services to taxonomists for standard genome sequencing and annotation.</title>
        <authorList>
            <consortium name="The Broad Institute Genomics Platform"/>
            <consortium name="The Broad Institute Genome Sequencing Center for Infectious Disease"/>
            <person name="Wu L."/>
            <person name="Ma J."/>
        </authorList>
    </citation>
    <scope>NUCLEOTIDE SEQUENCE [LARGE SCALE GENOMIC DNA]</scope>
    <source>
        <strain evidence="11">CGMCC 1.16026</strain>
    </source>
</reference>
<reference evidence="9" key="3">
    <citation type="submission" date="2024-09" db="EMBL/GenBank/DDBJ databases">
        <authorList>
            <person name="Sun Q."/>
            <person name="Mori K."/>
        </authorList>
    </citation>
    <scope>NUCLEOTIDE SEQUENCE</scope>
    <source>
        <strain evidence="9">NBRC 107139</strain>
    </source>
</reference>
<feature type="transmembrane region" description="Helical" evidence="8">
    <location>
        <begin position="113"/>
        <end position="134"/>
    </location>
</feature>
<evidence type="ECO:0000313" key="10">
    <source>
        <dbReference type="EMBL" id="MFC6647513.1"/>
    </source>
</evidence>
<evidence type="ECO:0000256" key="4">
    <source>
        <dbReference type="ARBA" id="ARBA00022679"/>
    </source>
</evidence>
<comment type="subcellular location">
    <subcellularLocation>
        <location evidence="1">Cell membrane</location>
        <topology evidence="1">Multi-pass membrane protein</topology>
    </subcellularLocation>
</comment>
<comment type="caution">
    <text evidence="9">The sequence shown here is derived from an EMBL/GenBank/DDBJ whole genome shotgun (WGS) entry which is preliminary data.</text>
</comment>
<keyword evidence="5 8" id="KW-0812">Transmembrane</keyword>
<evidence type="ECO:0000256" key="5">
    <source>
        <dbReference type="ARBA" id="ARBA00022692"/>
    </source>
</evidence>
<dbReference type="PANTHER" id="PTHR33908">
    <property type="entry name" value="MANNOSYLTRANSFERASE YKCB-RELATED"/>
    <property type="match status" value="1"/>
</dbReference>
<evidence type="ECO:0000256" key="2">
    <source>
        <dbReference type="ARBA" id="ARBA00022475"/>
    </source>
</evidence>
<evidence type="ECO:0000256" key="7">
    <source>
        <dbReference type="ARBA" id="ARBA00023136"/>
    </source>
</evidence>
<feature type="transmembrane region" description="Helical" evidence="8">
    <location>
        <begin position="194"/>
        <end position="214"/>
    </location>
</feature>
<dbReference type="RefSeq" id="WP_390236540.1">
    <property type="nucleotide sequence ID" value="NZ_JBHSWI010000001.1"/>
</dbReference>
<evidence type="ECO:0000256" key="6">
    <source>
        <dbReference type="ARBA" id="ARBA00022989"/>
    </source>
</evidence>
<name>A0ABW1Z3P2_9BACT</name>
<dbReference type="EMBL" id="JBHSWI010000001">
    <property type="protein sequence ID" value="MFC6647513.1"/>
    <property type="molecule type" value="Genomic_DNA"/>
</dbReference>
<keyword evidence="7 8" id="KW-0472">Membrane</keyword>
<keyword evidence="3" id="KW-0328">Glycosyltransferase</keyword>
<evidence type="ECO:0000313" key="9">
    <source>
        <dbReference type="EMBL" id="MFC6644022.1"/>
    </source>
</evidence>